<gene>
    <name evidence="2" type="ORF">Aam_089_040</name>
</gene>
<proteinExistence type="predicted"/>
<feature type="domain" description="ABM" evidence="1">
    <location>
        <begin position="7"/>
        <end position="96"/>
    </location>
</feature>
<reference evidence="2 3" key="1">
    <citation type="submission" date="2012-11" db="EMBL/GenBank/DDBJ databases">
        <title>Whole genome sequence of Acidocella aminolytica 101 = DSM 11237.</title>
        <authorList>
            <person name="Azuma Y."/>
            <person name="Higashiura N."/>
            <person name="Hirakawa H."/>
            <person name="Matsushita K."/>
        </authorList>
    </citation>
    <scope>NUCLEOTIDE SEQUENCE [LARGE SCALE GENOMIC DNA]</scope>
    <source>
        <strain evidence="3">101 / DSM 11237</strain>
    </source>
</reference>
<keyword evidence="2" id="KW-0560">Oxidoreductase</keyword>
<keyword evidence="2" id="KW-0503">Monooxygenase</keyword>
<dbReference type="Pfam" id="PF03992">
    <property type="entry name" value="ABM"/>
    <property type="match status" value="1"/>
</dbReference>
<sequence length="100" mass="10722">MPDQNSVYVFATLTASAGKEAELRQILRNLVDDTRKEPGNLSYHLYEGTETPGTFLVYECYQDQSAVETHMASPHLQAALAAAGPLLGAAPVITSAKEVA</sequence>
<evidence type="ECO:0000313" key="2">
    <source>
        <dbReference type="EMBL" id="GAN81247.1"/>
    </source>
</evidence>
<dbReference type="Proteomes" id="UP000032668">
    <property type="component" value="Unassembled WGS sequence"/>
</dbReference>
<dbReference type="STRING" id="1120923.SAMN02746095_01373"/>
<dbReference type="InterPro" id="IPR011008">
    <property type="entry name" value="Dimeric_a/b-barrel"/>
</dbReference>
<dbReference type="InterPro" id="IPR007138">
    <property type="entry name" value="ABM_dom"/>
</dbReference>
<dbReference type="EMBL" id="BANC01000087">
    <property type="protein sequence ID" value="GAN81247.1"/>
    <property type="molecule type" value="Genomic_DNA"/>
</dbReference>
<dbReference type="OrthoDB" id="287932at2"/>
<comment type="caution">
    <text evidence="2">The sequence shown here is derived from an EMBL/GenBank/DDBJ whole genome shotgun (WGS) entry which is preliminary data.</text>
</comment>
<protein>
    <submittedName>
        <fullName evidence="2">Antibiotic biosynthesis monooxygenase</fullName>
    </submittedName>
</protein>
<accession>A0A0D6PHW8</accession>
<evidence type="ECO:0000313" key="3">
    <source>
        <dbReference type="Proteomes" id="UP000032668"/>
    </source>
</evidence>
<dbReference type="Gene3D" id="3.30.70.100">
    <property type="match status" value="1"/>
</dbReference>
<evidence type="ECO:0000259" key="1">
    <source>
        <dbReference type="PROSITE" id="PS51725"/>
    </source>
</evidence>
<dbReference type="SUPFAM" id="SSF54909">
    <property type="entry name" value="Dimeric alpha+beta barrel"/>
    <property type="match status" value="1"/>
</dbReference>
<dbReference type="GO" id="GO:0004497">
    <property type="term" value="F:monooxygenase activity"/>
    <property type="evidence" value="ECO:0007669"/>
    <property type="project" value="UniProtKB-KW"/>
</dbReference>
<dbReference type="PROSITE" id="PS51725">
    <property type="entry name" value="ABM"/>
    <property type="match status" value="1"/>
</dbReference>
<dbReference type="RefSeq" id="WP_048879634.1">
    <property type="nucleotide sequence ID" value="NZ_BANC01000087.1"/>
</dbReference>
<dbReference type="InterPro" id="IPR050744">
    <property type="entry name" value="AI-2_Isomerase_LsrG"/>
</dbReference>
<keyword evidence="3" id="KW-1185">Reference proteome</keyword>
<dbReference type="PANTHER" id="PTHR33336:SF15">
    <property type="entry name" value="ABM DOMAIN-CONTAINING PROTEIN"/>
    <property type="match status" value="1"/>
</dbReference>
<dbReference type="PANTHER" id="PTHR33336">
    <property type="entry name" value="QUINOL MONOOXYGENASE YGIN-RELATED"/>
    <property type="match status" value="1"/>
</dbReference>
<organism evidence="2 3">
    <name type="scientific">Acidocella aminolytica 101 = DSM 11237</name>
    <dbReference type="NCBI Taxonomy" id="1120923"/>
    <lineage>
        <taxon>Bacteria</taxon>
        <taxon>Pseudomonadati</taxon>
        <taxon>Pseudomonadota</taxon>
        <taxon>Alphaproteobacteria</taxon>
        <taxon>Acetobacterales</taxon>
        <taxon>Acidocellaceae</taxon>
        <taxon>Acidocella</taxon>
    </lineage>
</organism>
<name>A0A0D6PHW8_9PROT</name>
<dbReference type="AlphaFoldDB" id="A0A0D6PHW8"/>